<reference evidence="2 3" key="1">
    <citation type="submission" date="2021-06" db="EMBL/GenBank/DDBJ databases">
        <title>Caerostris extrusa draft genome.</title>
        <authorList>
            <person name="Kono N."/>
            <person name="Arakawa K."/>
        </authorList>
    </citation>
    <scope>NUCLEOTIDE SEQUENCE [LARGE SCALE GENOMIC DNA]</scope>
</reference>
<name>A0AAV4SZ67_CAEEX</name>
<protein>
    <submittedName>
        <fullName evidence="2">Uncharacterized protein</fullName>
    </submittedName>
</protein>
<dbReference type="AlphaFoldDB" id="A0AAV4SZ67"/>
<dbReference type="EMBL" id="BPLR01010409">
    <property type="protein sequence ID" value="GIY39124.1"/>
    <property type="molecule type" value="Genomic_DNA"/>
</dbReference>
<evidence type="ECO:0000256" key="1">
    <source>
        <dbReference type="SAM" id="MobiDB-lite"/>
    </source>
</evidence>
<gene>
    <name evidence="2" type="ORF">CEXT_66871</name>
</gene>
<feature type="region of interest" description="Disordered" evidence="1">
    <location>
        <begin position="41"/>
        <end position="67"/>
    </location>
</feature>
<evidence type="ECO:0000313" key="3">
    <source>
        <dbReference type="Proteomes" id="UP001054945"/>
    </source>
</evidence>
<sequence>MLQIIQRESWCYSVAAQYLMSTRSSDRLNAFRCGVAKIPSQSAGEGGEEKTPVAKRYSSAHHEKIKL</sequence>
<dbReference type="Proteomes" id="UP001054945">
    <property type="component" value="Unassembled WGS sequence"/>
</dbReference>
<proteinExistence type="predicted"/>
<evidence type="ECO:0000313" key="2">
    <source>
        <dbReference type="EMBL" id="GIY39124.1"/>
    </source>
</evidence>
<accession>A0AAV4SZ67</accession>
<keyword evidence="3" id="KW-1185">Reference proteome</keyword>
<comment type="caution">
    <text evidence="2">The sequence shown here is derived from an EMBL/GenBank/DDBJ whole genome shotgun (WGS) entry which is preliminary data.</text>
</comment>
<organism evidence="2 3">
    <name type="scientific">Caerostris extrusa</name>
    <name type="common">Bark spider</name>
    <name type="synonym">Caerostris bankana</name>
    <dbReference type="NCBI Taxonomy" id="172846"/>
    <lineage>
        <taxon>Eukaryota</taxon>
        <taxon>Metazoa</taxon>
        <taxon>Ecdysozoa</taxon>
        <taxon>Arthropoda</taxon>
        <taxon>Chelicerata</taxon>
        <taxon>Arachnida</taxon>
        <taxon>Araneae</taxon>
        <taxon>Araneomorphae</taxon>
        <taxon>Entelegynae</taxon>
        <taxon>Araneoidea</taxon>
        <taxon>Araneidae</taxon>
        <taxon>Caerostris</taxon>
    </lineage>
</organism>